<evidence type="ECO:0000256" key="2">
    <source>
        <dbReference type="SAM" id="Phobius"/>
    </source>
</evidence>
<name>A0A5N5WGC7_9EURO</name>
<sequence>MTIRLVILDSLFLALLWSSHHVFTVPNVITIKPLFLPPKSLMLLLKSLAFTTAFFFGLTLRRIYNSAMEDIPKTNSRKRPTPPPAVPGSSNTSNKTSSNRHGAKRKDDKENAELAMKEYWSDKKASLDKPFEIPGEEALLVDAIKANASAQSSANTEGVTVEGAPLSNENIANILTGVKPECHKAQAWLKGHEDSKAAKERVKAKSENRDDLRKKAARQSRDKGRQAIGQFSTARHEARAPPPPPQVFEERSVEEELEEARVVYSRFNLAHERLLKTMVDTGEFRTTFS</sequence>
<dbReference type="OrthoDB" id="4472881at2759"/>
<keyword evidence="2" id="KW-0472">Membrane</keyword>
<feature type="region of interest" description="Disordered" evidence="1">
    <location>
        <begin position="71"/>
        <end position="111"/>
    </location>
</feature>
<evidence type="ECO:0000313" key="4">
    <source>
        <dbReference type="Proteomes" id="UP000326565"/>
    </source>
</evidence>
<dbReference type="EMBL" id="ML732565">
    <property type="protein sequence ID" value="KAB8067119.1"/>
    <property type="molecule type" value="Genomic_DNA"/>
</dbReference>
<keyword evidence="2" id="KW-0812">Transmembrane</keyword>
<keyword evidence="4" id="KW-1185">Reference proteome</keyword>
<dbReference type="AlphaFoldDB" id="A0A5N5WGC7"/>
<organism evidence="3 4">
    <name type="scientific">Aspergillus leporis</name>
    <dbReference type="NCBI Taxonomy" id="41062"/>
    <lineage>
        <taxon>Eukaryota</taxon>
        <taxon>Fungi</taxon>
        <taxon>Dikarya</taxon>
        <taxon>Ascomycota</taxon>
        <taxon>Pezizomycotina</taxon>
        <taxon>Eurotiomycetes</taxon>
        <taxon>Eurotiomycetidae</taxon>
        <taxon>Eurotiales</taxon>
        <taxon>Aspergillaceae</taxon>
        <taxon>Aspergillus</taxon>
        <taxon>Aspergillus subgen. Circumdati</taxon>
    </lineage>
</organism>
<gene>
    <name evidence="3" type="ORF">BDV29DRAFT_163726</name>
</gene>
<accession>A0A5N5WGC7</accession>
<dbReference type="Proteomes" id="UP000326565">
    <property type="component" value="Unassembled WGS sequence"/>
</dbReference>
<protein>
    <submittedName>
        <fullName evidence="3">Uncharacterized protein</fullName>
    </submittedName>
</protein>
<evidence type="ECO:0000256" key="1">
    <source>
        <dbReference type="SAM" id="MobiDB-lite"/>
    </source>
</evidence>
<keyword evidence="2" id="KW-1133">Transmembrane helix</keyword>
<reference evidence="3 4" key="1">
    <citation type="submission" date="2019-04" db="EMBL/GenBank/DDBJ databases">
        <title>Friends and foes A comparative genomics study of 23 Aspergillus species from section Flavi.</title>
        <authorList>
            <consortium name="DOE Joint Genome Institute"/>
            <person name="Kjaerbolling I."/>
            <person name="Vesth T."/>
            <person name="Frisvad J.C."/>
            <person name="Nybo J.L."/>
            <person name="Theobald S."/>
            <person name="Kildgaard S."/>
            <person name="Isbrandt T."/>
            <person name="Kuo A."/>
            <person name="Sato A."/>
            <person name="Lyhne E.K."/>
            <person name="Kogle M.E."/>
            <person name="Wiebenga A."/>
            <person name="Kun R.S."/>
            <person name="Lubbers R.J."/>
            <person name="Makela M.R."/>
            <person name="Barry K."/>
            <person name="Chovatia M."/>
            <person name="Clum A."/>
            <person name="Daum C."/>
            <person name="Haridas S."/>
            <person name="He G."/>
            <person name="LaButti K."/>
            <person name="Lipzen A."/>
            <person name="Mondo S."/>
            <person name="Riley R."/>
            <person name="Salamov A."/>
            <person name="Simmons B.A."/>
            <person name="Magnuson J.K."/>
            <person name="Henrissat B."/>
            <person name="Mortensen U.H."/>
            <person name="Larsen T.O."/>
            <person name="Devries R.P."/>
            <person name="Grigoriev I.V."/>
            <person name="Machida M."/>
            <person name="Baker S.E."/>
            <person name="Andersen M.R."/>
        </authorList>
    </citation>
    <scope>NUCLEOTIDE SEQUENCE [LARGE SCALE GENOMIC DNA]</scope>
    <source>
        <strain evidence="3 4">CBS 151.66</strain>
    </source>
</reference>
<feature type="transmembrane region" description="Helical" evidence="2">
    <location>
        <begin position="40"/>
        <end position="60"/>
    </location>
</feature>
<proteinExistence type="predicted"/>
<feature type="compositionally biased region" description="Basic and acidic residues" evidence="1">
    <location>
        <begin position="189"/>
        <end position="225"/>
    </location>
</feature>
<evidence type="ECO:0000313" key="3">
    <source>
        <dbReference type="EMBL" id="KAB8067119.1"/>
    </source>
</evidence>
<feature type="compositionally biased region" description="Low complexity" evidence="1">
    <location>
        <begin position="89"/>
        <end position="99"/>
    </location>
</feature>
<feature type="region of interest" description="Disordered" evidence="1">
    <location>
        <begin position="189"/>
        <end position="253"/>
    </location>
</feature>